<dbReference type="GO" id="GO:0000155">
    <property type="term" value="F:phosphorelay sensor kinase activity"/>
    <property type="evidence" value="ECO:0007669"/>
    <property type="project" value="InterPro"/>
</dbReference>
<evidence type="ECO:0000256" key="7">
    <source>
        <dbReference type="ARBA" id="ARBA00022692"/>
    </source>
</evidence>
<dbReference type="Pfam" id="PF00512">
    <property type="entry name" value="HisKA"/>
    <property type="match status" value="1"/>
</dbReference>
<dbReference type="GO" id="GO:0005524">
    <property type="term" value="F:ATP binding"/>
    <property type="evidence" value="ECO:0007669"/>
    <property type="project" value="UniProtKB-KW"/>
</dbReference>
<evidence type="ECO:0000256" key="3">
    <source>
        <dbReference type="ARBA" id="ARBA00012438"/>
    </source>
</evidence>
<dbReference type="EMBL" id="CP002394">
    <property type="protein sequence ID" value="ADU28779.1"/>
    <property type="molecule type" value="Genomic_DNA"/>
</dbReference>
<organism evidence="16 17">
    <name type="scientific">Evansella cellulosilytica (strain ATCC 21833 / DSM 2522 / FERM P-1141 / JCM 9156 / N-4)</name>
    <name type="common">Bacillus cellulosilyticus</name>
    <dbReference type="NCBI Taxonomy" id="649639"/>
    <lineage>
        <taxon>Bacteria</taxon>
        <taxon>Bacillati</taxon>
        <taxon>Bacillota</taxon>
        <taxon>Bacilli</taxon>
        <taxon>Bacillales</taxon>
        <taxon>Bacillaceae</taxon>
        <taxon>Evansella</taxon>
    </lineage>
</organism>
<gene>
    <name evidence="16" type="ordered locus">Bcell_0497</name>
</gene>
<evidence type="ECO:0000256" key="12">
    <source>
        <dbReference type="ARBA" id="ARBA00023012"/>
    </source>
</evidence>
<dbReference type="OrthoDB" id="9815750at2"/>
<comment type="catalytic activity">
    <reaction evidence="1">
        <text>ATP + protein L-histidine = ADP + protein N-phospho-L-histidine.</text>
        <dbReference type="EC" id="2.7.13.3"/>
    </reaction>
</comment>
<keyword evidence="13 14" id="KW-0472">Membrane</keyword>
<dbReference type="GO" id="GO:0005886">
    <property type="term" value="C:plasma membrane"/>
    <property type="evidence" value="ECO:0007669"/>
    <property type="project" value="UniProtKB-SubCell"/>
</dbReference>
<feature type="transmembrane region" description="Helical" evidence="14">
    <location>
        <begin position="73"/>
        <end position="98"/>
    </location>
</feature>
<dbReference type="KEGG" id="bco:Bcell_0497"/>
<keyword evidence="11 14" id="KW-1133">Transmembrane helix</keyword>
<proteinExistence type="predicted"/>
<dbReference type="RefSeq" id="WP_013487120.1">
    <property type="nucleotide sequence ID" value="NC_014829.1"/>
</dbReference>
<dbReference type="PANTHER" id="PTHR43065:SF46">
    <property type="entry name" value="C4-DICARBOXYLATE TRANSPORT SENSOR PROTEIN DCTB"/>
    <property type="match status" value="1"/>
</dbReference>
<evidence type="ECO:0000256" key="1">
    <source>
        <dbReference type="ARBA" id="ARBA00000085"/>
    </source>
</evidence>
<dbReference type="Pfam" id="PF07694">
    <property type="entry name" value="5TM-5TMR_LYT"/>
    <property type="match status" value="1"/>
</dbReference>
<protein>
    <recommendedName>
        <fullName evidence="3">histidine kinase</fullName>
        <ecNumber evidence="3">2.7.13.3</ecNumber>
    </recommendedName>
</protein>
<feature type="transmembrane region" description="Helical" evidence="14">
    <location>
        <begin position="104"/>
        <end position="125"/>
    </location>
</feature>
<keyword evidence="12" id="KW-0902">Two-component regulatory system</keyword>
<dbReference type="Proteomes" id="UP000001401">
    <property type="component" value="Chromosome"/>
</dbReference>
<dbReference type="Pfam" id="PF02518">
    <property type="entry name" value="HATPase_c"/>
    <property type="match status" value="1"/>
</dbReference>
<dbReference type="GO" id="GO:0071555">
    <property type="term" value="P:cell wall organization"/>
    <property type="evidence" value="ECO:0007669"/>
    <property type="project" value="InterPro"/>
</dbReference>
<evidence type="ECO:0000313" key="16">
    <source>
        <dbReference type="EMBL" id="ADU28779.1"/>
    </source>
</evidence>
<comment type="subcellular location">
    <subcellularLocation>
        <location evidence="2">Cell membrane</location>
        <topology evidence="2">Multi-pass membrane protein</topology>
    </subcellularLocation>
</comment>
<dbReference type="EC" id="2.7.13.3" evidence="3"/>
<dbReference type="HOGENOM" id="CLU_000445_89_1_9"/>
<keyword evidence="9 16" id="KW-0418">Kinase</keyword>
<dbReference type="Gene3D" id="1.10.287.130">
    <property type="match status" value="1"/>
</dbReference>
<dbReference type="PROSITE" id="PS50109">
    <property type="entry name" value="HIS_KIN"/>
    <property type="match status" value="1"/>
</dbReference>
<name>E6TXG5_EVAC2</name>
<evidence type="ECO:0000256" key="2">
    <source>
        <dbReference type="ARBA" id="ARBA00004651"/>
    </source>
</evidence>
<evidence type="ECO:0000256" key="9">
    <source>
        <dbReference type="ARBA" id="ARBA00022777"/>
    </source>
</evidence>
<feature type="transmembrane region" description="Helical" evidence="14">
    <location>
        <begin position="137"/>
        <end position="158"/>
    </location>
</feature>
<evidence type="ECO:0000256" key="13">
    <source>
        <dbReference type="ARBA" id="ARBA00023136"/>
    </source>
</evidence>
<dbReference type="CDD" id="cd00082">
    <property type="entry name" value="HisKA"/>
    <property type="match status" value="1"/>
</dbReference>
<evidence type="ECO:0000256" key="5">
    <source>
        <dbReference type="ARBA" id="ARBA00022553"/>
    </source>
</evidence>
<evidence type="ECO:0000313" key="17">
    <source>
        <dbReference type="Proteomes" id="UP000001401"/>
    </source>
</evidence>
<dbReference type="InterPro" id="IPR004358">
    <property type="entry name" value="Sig_transdc_His_kin-like_C"/>
</dbReference>
<dbReference type="SUPFAM" id="SSF47384">
    <property type="entry name" value="Homodimeric domain of signal transducing histidine kinase"/>
    <property type="match status" value="1"/>
</dbReference>
<dbReference type="InterPro" id="IPR003661">
    <property type="entry name" value="HisK_dim/P_dom"/>
</dbReference>
<evidence type="ECO:0000256" key="8">
    <source>
        <dbReference type="ARBA" id="ARBA00022741"/>
    </source>
</evidence>
<evidence type="ECO:0000256" key="10">
    <source>
        <dbReference type="ARBA" id="ARBA00022840"/>
    </source>
</evidence>
<keyword evidence="7 14" id="KW-0812">Transmembrane</keyword>
<dbReference type="STRING" id="649639.Bcell_0497"/>
<reference evidence="16 17" key="1">
    <citation type="submission" date="2010-12" db="EMBL/GenBank/DDBJ databases">
        <title>Complete sequence of Bacillus cellulosilyticus DSM 2522.</title>
        <authorList>
            <consortium name="US DOE Joint Genome Institute"/>
            <person name="Lucas S."/>
            <person name="Copeland A."/>
            <person name="Lapidus A."/>
            <person name="Cheng J.-F."/>
            <person name="Bruce D."/>
            <person name="Goodwin L."/>
            <person name="Pitluck S."/>
            <person name="Chertkov O."/>
            <person name="Detter J.C."/>
            <person name="Han C."/>
            <person name="Tapia R."/>
            <person name="Land M."/>
            <person name="Hauser L."/>
            <person name="Jeffries C."/>
            <person name="Kyrpides N."/>
            <person name="Ivanova N."/>
            <person name="Mikhailova N."/>
            <person name="Brumm P."/>
            <person name="Mead D."/>
            <person name="Woyke T."/>
        </authorList>
    </citation>
    <scope>NUCLEOTIDE SEQUENCE [LARGE SCALE GENOMIC DNA]</scope>
    <source>
        <strain evidence="17">ATCC 21833 / DSM 2522 / FERM P-1141 / JCM 9156 / N-4</strain>
    </source>
</reference>
<dbReference type="InterPro" id="IPR005467">
    <property type="entry name" value="His_kinase_dom"/>
</dbReference>
<accession>E6TXG5</accession>
<feature type="transmembrane region" description="Helical" evidence="14">
    <location>
        <begin position="42"/>
        <end position="61"/>
    </location>
</feature>
<keyword evidence="5" id="KW-0597">Phosphoprotein</keyword>
<evidence type="ECO:0000256" key="6">
    <source>
        <dbReference type="ARBA" id="ARBA00022679"/>
    </source>
</evidence>
<feature type="domain" description="Histidine kinase" evidence="15">
    <location>
        <begin position="216"/>
        <end position="422"/>
    </location>
</feature>
<sequence length="422" mass="47880">MDSVLFDYIQLVLLNLSFIFILFFIYHKFLEDKYKHSTALKVLVSGISIVLCMTFSINLVNEGYYFDMRLVPFIIGALYGGRRIGLILFIILLSYRYLLGGEGFYVTMFEYTTIYVLLWFLIPLFSRVNKIKQKVKIAVIISAVDMIGLIIMVGFININEGFSILPFVLASSLYIIQILGVILFVIFIEKAREENEIVSEVKRLEKLRIVGDIAASISHEIRNPLTVTRGFLQFMKRNDITPDKRTQYIDFSLGELSRAEDIINDYLTFAKPTLENVMKLDVLEELKYVKNVVTPFALINNVEILFKNTAEVFVIGEKQKLHQCLINIVKNGVEAMPDGGILTIDLQMINKHAHIAIQDTGIGMNREQIERLGSPYYSTKDKGTGLGTMVVYSIVKAMNGKMNVASELNKGTTITLVFPVVV</sequence>
<dbReference type="InterPro" id="IPR003594">
    <property type="entry name" value="HATPase_dom"/>
</dbReference>
<dbReference type="PANTHER" id="PTHR43065">
    <property type="entry name" value="SENSOR HISTIDINE KINASE"/>
    <property type="match status" value="1"/>
</dbReference>
<keyword evidence="10" id="KW-0067">ATP-binding</keyword>
<feature type="transmembrane region" description="Helical" evidence="14">
    <location>
        <begin position="12"/>
        <end position="30"/>
    </location>
</feature>
<keyword evidence="4" id="KW-1003">Cell membrane</keyword>
<keyword evidence="6" id="KW-0808">Transferase</keyword>
<dbReference type="Gene3D" id="3.30.565.10">
    <property type="entry name" value="Histidine kinase-like ATPase, C-terminal domain"/>
    <property type="match status" value="1"/>
</dbReference>
<dbReference type="SUPFAM" id="SSF55874">
    <property type="entry name" value="ATPase domain of HSP90 chaperone/DNA topoisomerase II/histidine kinase"/>
    <property type="match status" value="1"/>
</dbReference>
<keyword evidence="8" id="KW-0547">Nucleotide-binding</keyword>
<dbReference type="InterPro" id="IPR036890">
    <property type="entry name" value="HATPase_C_sf"/>
</dbReference>
<keyword evidence="17" id="KW-1185">Reference proteome</keyword>
<evidence type="ECO:0000256" key="11">
    <source>
        <dbReference type="ARBA" id="ARBA00022989"/>
    </source>
</evidence>
<dbReference type="PRINTS" id="PR00344">
    <property type="entry name" value="BCTRLSENSOR"/>
</dbReference>
<dbReference type="SMART" id="SM00387">
    <property type="entry name" value="HATPase_c"/>
    <property type="match status" value="1"/>
</dbReference>
<dbReference type="SMART" id="SM00388">
    <property type="entry name" value="HisKA"/>
    <property type="match status" value="1"/>
</dbReference>
<evidence type="ECO:0000259" key="15">
    <source>
        <dbReference type="PROSITE" id="PS50109"/>
    </source>
</evidence>
<dbReference type="InterPro" id="IPR011620">
    <property type="entry name" value="Sig_transdc_His_kinase_LytS_TM"/>
</dbReference>
<evidence type="ECO:0000256" key="14">
    <source>
        <dbReference type="SAM" id="Phobius"/>
    </source>
</evidence>
<dbReference type="InterPro" id="IPR036097">
    <property type="entry name" value="HisK_dim/P_sf"/>
</dbReference>
<dbReference type="eggNOG" id="COG4191">
    <property type="taxonomic scope" value="Bacteria"/>
</dbReference>
<dbReference type="AlphaFoldDB" id="E6TXG5"/>
<feature type="transmembrane region" description="Helical" evidence="14">
    <location>
        <begin position="164"/>
        <end position="188"/>
    </location>
</feature>
<evidence type="ECO:0000256" key="4">
    <source>
        <dbReference type="ARBA" id="ARBA00022475"/>
    </source>
</evidence>